<comment type="similarity">
    <text evidence="2">Belongs to the peptidase M28 family. M28B subfamily.</text>
</comment>
<dbReference type="EMBL" id="CAEY01001108">
    <property type="status" value="NOT_ANNOTATED_CDS"/>
    <property type="molecule type" value="Genomic_DNA"/>
</dbReference>
<evidence type="ECO:0000256" key="1">
    <source>
        <dbReference type="ARBA" id="ARBA00001947"/>
    </source>
</evidence>
<dbReference type="Pfam" id="PF04389">
    <property type="entry name" value="Peptidase_M28"/>
    <property type="match status" value="1"/>
</dbReference>
<evidence type="ECO:0000313" key="5">
    <source>
        <dbReference type="Proteomes" id="UP000015104"/>
    </source>
</evidence>
<dbReference type="InterPro" id="IPR007484">
    <property type="entry name" value="Peptidase_M28"/>
</dbReference>
<dbReference type="Proteomes" id="UP000015104">
    <property type="component" value="Unassembled WGS sequence"/>
</dbReference>
<dbReference type="STRING" id="32264.T1JYP9"/>
<organism evidence="4 5">
    <name type="scientific">Tetranychus urticae</name>
    <name type="common">Two-spotted spider mite</name>
    <dbReference type="NCBI Taxonomy" id="32264"/>
    <lineage>
        <taxon>Eukaryota</taxon>
        <taxon>Metazoa</taxon>
        <taxon>Ecdysozoa</taxon>
        <taxon>Arthropoda</taxon>
        <taxon>Chelicerata</taxon>
        <taxon>Arachnida</taxon>
        <taxon>Acari</taxon>
        <taxon>Acariformes</taxon>
        <taxon>Trombidiformes</taxon>
        <taxon>Prostigmata</taxon>
        <taxon>Eleutherengona</taxon>
        <taxon>Raphignathae</taxon>
        <taxon>Tetranychoidea</taxon>
        <taxon>Tetranychidae</taxon>
        <taxon>Tetranychus</taxon>
    </lineage>
</organism>
<feature type="domain" description="Peptidase M28" evidence="3">
    <location>
        <begin position="125"/>
        <end position="244"/>
    </location>
</feature>
<dbReference type="AlphaFoldDB" id="T1JYP9"/>
<dbReference type="GO" id="GO:0008235">
    <property type="term" value="F:metalloexopeptidase activity"/>
    <property type="evidence" value="ECO:0007669"/>
    <property type="project" value="InterPro"/>
</dbReference>
<accession>T1JYP9</accession>
<proteinExistence type="inferred from homology"/>
<comment type="cofactor">
    <cofactor evidence="1">
        <name>Zn(2+)</name>
        <dbReference type="ChEBI" id="CHEBI:29105"/>
    </cofactor>
</comment>
<protein>
    <recommendedName>
        <fullName evidence="3">Peptidase M28 domain-containing protein</fullName>
    </recommendedName>
</protein>
<evidence type="ECO:0000256" key="2">
    <source>
        <dbReference type="ARBA" id="ARBA00005634"/>
    </source>
</evidence>
<dbReference type="eggNOG" id="KOG2194">
    <property type="taxonomic scope" value="Eukaryota"/>
</dbReference>
<dbReference type="PANTHER" id="PTHR12147:SF26">
    <property type="entry name" value="PEPTIDASE M28 DOMAIN-CONTAINING PROTEIN"/>
    <property type="match status" value="1"/>
</dbReference>
<sequence>MEKSPGILAAEHHIDRIMENLKGLHIESHIETNSFKSQFDPSVDEEDHPVLEHYSVDTNQGSNVNNLKRLLSENFSRQRNHESDPMYKDEVRATILGRMAYYTAESFVQHFEATVSLARTVKGANIIGILPGINRNQKTDSIVLIGAHYDTTKHSPGVDDNGSGIAALLEMVRILAPRSGELNNTIIFVAFDLEENGILGSLAFVNQYLIPKELKPKKTGFTGAFILDMLLNYDPNKRSQTLPSDVTRIVPKAGSFLRGNRYAGDFIALISRRDYDDGLLEPFKKAWYTMPSQSKYKLLVIDPPIPQYPHFISAYRFRNFMRSDHAAFWNHRNRDFLASLPAVLITDTGPFRGVQRACYHEFCDDKAQITTENLEFLKRIVDTLIVTVLNLAN</sequence>
<dbReference type="SUPFAM" id="SSF53187">
    <property type="entry name" value="Zn-dependent exopeptidases"/>
    <property type="match status" value="1"/>
</dbReference>
<dbReference type="InterPro" id="IPR045175">
    <property type="entry name" value="M28_fam"/>
</dbReference>
<name>T1JYP9_TETUR</name>
<dbReference type="PANTHER" id="PTHR12147">
    <property type="entry name" value="METALLOPEPTIDASE M28 FAMILY MEMBER"/>
    <property type="match status" value="1"/>
</dbReference>
<evidence type="ECO:0000259" key="3">
    <source>
        <dbReference type="Pfam" id="PF04389"/>
    </source>
</evidence>
<dbReference type="GO" id="GO:0006508">
    <property type="term" value="P:proteolysis"/>
    <property type="evidence" value="ECO:0007669"/>
    <property type="project" value="InterPro"/>
</dbReference>
<dbReference type="Gene3D" id="3.40.630.10">
    <property type="entry name" value="Zn peptidases"/>
    <property type="match status" value="1"/>
</dbReference>
<keyword evidence="5" id="KW-1185">Reference proteome</keyword>
<reference evidence="4" key="2">
    <citation type="submission" date="2015-06" db="UniProtKB">
        <authorList>
            <consortium name="EnsemblMetazoa"/>
        </authorList>
    </citation>
    <scope>IDENTIFICATION</scope>
</reference>
<dbReference type="HOGENOM" id="CLU_702714_0_0_1"/>
<dbReference type="EnsemblMetazoa" id="tetur03g01140.1">
    <property type="protein sequence ID" value="tetur03g01140.1"/>
    <property type="gene ID" value="tetur03g01140"/>
</dbReference>
<evidence type="ECO:0000313" key="4">
    <source>
        <dbReference type="EnsemblMetazoa" id="tetur03g01140.1"/>
    </source>
</evidence>
<reference evidence="5" key="1">
    <citation type="submission" date="2011-08" db="EMBL/GenBank/DDBJ databases">
        <authorList>
            <person name="Rombauts S."/>
        </authorList>
    </citation>
    <scope>NUCLEOTIDE SEQUENCE</scope>
    <source>
        <strain evidence="5">London</strain>
    </source>
</reference>